<keyword evidence="3" id="KW-0808">Transferase</keyword>
<feature type="transmembrane region" description="Helical" evidence="7">
    <location>
        <begin position="361"/>
        <end position="383"/>
    </location>
</feature>
<comment type="subcellular location">
    <subcellularLocation>
        <location evidence="1">Membrane</location>
        <topology evidence="1">Multi-pass membrane protein</topology>
    </subcellularLocation>
</comment>
<dbReference type="Proteomes" id="UP001235939">
    <property type="component" value="Chromosome X"/>
</dbReference>
<keyword evidence="9" id="KW-1185">Reference proteome</keyword>
<protein>
    <recommendedName>
        <fullName evidence="2">chitin synthase</fullName>
        <ecNumber evidence="2">2.4.1.16</ecNumber>
    </recommendedName>
</protein>
<proteinExistence type="predicted"/>
<keyword evidence="6 7" id="KW-0472">Membrane</keyword>
<dbReference type="InterPro" id="IPR004835">
    <property type="entry name" value="Chitin_synth"/>
</dbReference>
<feature type="transmembrane region" description="Helical" evidence="7">
    <location>
        <begin position="594"/>
        <end position="615"/>
    </location>
</feature>
<dbReference type="Gene3D" id="3.90.550.10">
    <property type="entry name" value="Spore Coat Polysaccharide Biosynthesis Protein SpsA, Chain A"/>
    <property type="match status" value="1"/>
</dbReference>
<accession>A0ABY6LZE9</accession>
<organism evidence="8 9">
    <name type="scientific">Cordylochernes scorpioides</name>
    <dbReference type="NCBI Taxonomy" id="51811"/>
    <lineage>
        <taxon>Eukaryota</taxon>
        <taxon>Metazoa</taxon>
        <taxon>Ecdysozoa</taxon>
        <taxon>Arthropoda</taxon>
        <taxon>Chelicerata</taxon>
        <taxon>Arachnida</taxon>
        <taxon>Pseudoscorpiones</taxon>
        <taxon>Cheliferoidea</taxon>
        <taxon>Chernetidae</taxon>
        <taxon>Cordylochernes</taxon>
    </lineage>
</organism>
<evidence type="ECO:0000256" key="5">
    <source>
        <dbReference type="ARBA" id="ARBA00022989"/>
    </source>
</evidence>
<sequence>MAHIFFDDAYELCEDLEEDVMVVNRWVKLLLQAVPLAASSVHQCHVRLSPPLKIPTPYGGRLEWTLPGKNKLVAHLKDKCKIRHKKRWSQVMYMYYLLGHRLMELPVDSDRKKALTENTYILALDGDINFRPQAVRLLVDLMKKNPKLGAACGRIHPVGTGPMVWYQKFEYAMGHWLQKATEHMIGCVLCSPGCFSLFRAKALMEDNVMRRYATTSTEASHYVQYDQGEDRWLCTLILQRGYRVEYCAASDAYTHCPEGFGEFYIQRRRWAPSTLANILDLLCSYRQTVKINDSISMPYVLYQTILMVGTILGPGTIFIMVVGAVSVTLHLHNLHAFLAAAMPLVIFIPVCFFAKNDVQILVAQLLSIMYSLLMVAVFVGTALQFKEDGISSPSAIFLIGLICNESRLQLLRIEDKLDQISKRWERIPLINRTIPEESEGDEEAEEDRTDCFRIRGEGAQIVKLCDDNTKGDDPFWLKDKVFKKSPTEQLSDTEQHFWKELIDKYLLPLDGNTAEAKEKQDRITRELKELRNKVVSGFFIGNAIFMVTIMLLQMNKEQLSLSWPVGGDYNITFFPMGNNIQIEELHVPLKIEPIGFVFAMCFFVILFIQFVGMLLHRFGTFAHIISSVKLSCCSRDAEDKNIDSIFNQSAVEFVKALHQLKTENSEMDQKNENNIVLDRPNNHVEANLDAAFEKRFRKFSMTTNVRQCK</sequence>
<evidence type="ECO:0000256" key="3">
    <source>
        <dbReference type="ARBA" id="ARBA00022676"/>
    </source>
</evidence>
<feature type="transmembrane region" description="Helical" evidence="7">
    <location>
        <begin position="334"/>
        <end position="354"/>
    </location>
</feature>
<feature type="transmembrane region" description="Helical" evidence="7">
    <location>
        <begin position="534"/>
        <end position="554"/>
    </location>
</feature>
<name>A0ABY6LZE9_9ARAC</name>
<dbReference type="EMBL" id="CP092886">
    <property type="protein sequence ID" value="UYV85168.1"/>
    <property type="molecule type" value="Genomic_DNA"/>
</dbReference>
<dbReference type="PANTHER" id="PTHR22914">
    <property type="entry name" value="CHITIN SYNTHASE"/>
    <property type="match status" value="1"/>
</dbReference>
<dbReference type="CDD" id="cd04190">
    <property type="entry name" value="Chitin_synth_C"/>
    <property type="match status" value="1"/>
</dbReference>
<keyword evidence="4 7" id="KW-0812">Transmembrane</keyword>
<dbReference type="PANTHER" id="PTHR22914:SF42">
    <property type="entry name" value="CHITIN SYNTHASE"/>
    <property type="match status" value="1"/>
</dbReference>
<dbReference type="SUPFAM" id="SSF53448">
    <property type="entry name" value="Nucleotide-diphospho-sugar transferases"/>
    <property type="match status" value="1"/>
</dbReference>
<gene>
    <name evidence="8" type="ORF">LAZ67_X004797</name>
</gene>
<evidence type="ECO:0000256" key="2">
    <source>
        <dbReference type="ARBA" id="ARBA00012543"/>
    </source>
</evidence>
<evidence type="ECO:0000256" key="7">
    <source>
        <dbReference type="SAM" id="Phobius"/>
    </source>
</evidence>
<keyword evidence="3" id="KW-0328">Glycosyltransferase</keyword>
<evidence type="ECO:0000256" key="6">
    <source>
        <dbReference type="ARBA" id="ARBA00023136"/>
    </source>
</evidence>
<evidence type="ECO:0000313" key="8">
    <source>
        <dbReference type="EMBL" id="UYV85168.1"/>
    </source>
</evidence>
<dbReference type="Pfam" id="PF03142">
    <property type="entry name" value="Chitin_synth_2"/>
    <property type="match status" value="1"/>
</dbReference>
<dbReference type="InterPro" id="IPR029044">
    <property type="entry name" value="Nucleotide-diphossugar_trans"/>
</dbReference>
<feature type="transmembrane region" description="Helical" evidence="7">
    <location>
        <begin position="300"/>
        <end position="322"/>
    </location>
</feature>
<reference evidence="8 9" key="1">
    <citation type="submission" date="2022-03" db="EMBL/GenBank/DDBJ databases">
        <title>A chromosomal length assembly of Cordylochernes scorpioides.</title>
        <authorList>
            <person name="Zeh D."/>
            <person name="Zeh J."/>
        </authorList>
    </citation>
    <scope>NUCLEOTIDE SEQUENCE [LARGE SCALE GENOMIC DNA]</scope>
    <source>
        <strain evidence="8">IN4F17</strain>
        <tissue evidence="8">Whole Body</tissue>
    </source>
</reference>
<dbReference type="EC" id="2.4.1.16" evidence="2"/>
<evidence type="ECO:0000313" key="9">
    <source>
        <dbReference type="Proteomes" id="UP001235939"/>
    </source>
</evidence>
<evidence type="ECO:0000256" key="4">
    <source>
        <dbReference type="ARBA" id="ARBA00022692"/>
    </source>
</evidence>
<keyword evidence="5 7" id="KW-1133">Transmembrane helix</keyword>
<evidence type="ECO:0000256" key="1">
    <source>
        <dbReference type="ARBA" id="ARBA00004141"/>
    </source>
</evidence>